<dbReference type="PATRIC" id="fig|652.5.peg.3809"/>
<protein>
    <submittedName>
        <fullName evidence="1">Uncharacterized protein</fullName>
    </submittedName>
</protein>
<reference evidence="1 2" key="2">
    <citation type="journal article" date="2016" name="Genome Announc.">
        <title>Complete Genome Sequence of the Highly Virulent Aeromonas schubertii Strain WL1483, Isolated from Diseased Snakehead Fish (Channa argus) in China.</title>
        <authorList>
            <person name="Liu L."/>
            <person name="Li N."/>
            <person name="Zhang D."/>
            <person name="Fu X."/>
            <person name="Shi C."/>
            <person name="Lin Q."/>
            <person name="Hao G."/>
        </authorList>
    </citation>
    <scope>NUCLEOTIDE SEQUENCE [LARGE SCALE GENOMIC DNA]</scope>
    <source>
        <strain evidence="1 2">WL1483</strain>
    </source>
</reference>
<evidence type="ECO:0000313" key="2">
    <source>
        <dbReference type="Proteomes" id="UP000058114"/>
    </source>
</evidence>
<sequence>MRNLRLQTRKLTHYNRRHPCDPDLIRALERPVAMAWHAIWSCVNCRGEI</sequence>
<accession>A0A0S2SJH4</accession>
<reference evidence="2" key="1">
    <citation type="submission" date="2015-10" db="EMBL/GenBank/DDBJ databases">
        <title>Complete Genome Sequence of Aeromonas schubertii strain WL1483.</title>
        <authorList>
            <person name="Liu L."/>
        </authorList>
    </citation>
    <scope>NUCLEOTIDE SEQUENCE [LARGE SCALE GENOMIC DNA]</scope>
    <source>
        <strain evidence="2">WL1483</strain>
    </source>
</reference>
<dbReference type="AlphaFoldDB" id="A0A0S2SJH4"/>
<dbReference type="EMBL" id="CP013067">
    <property type="protein sequence ID" value="ALP41834.1"/>
    <property type="molecule type" value="Genomic_DNA"/>
</dbReference>
<dbReference type="KEGG" id="asr:WL1483_2415"/>
<proteinExistence type="predicted"/>
<gene>
    <name evidence="1" type="ORF">WL1483_2415</name>
</gene>
<evidence type="ECO:0000313" key="1">
    <source>
        <dbReference type="EMBL" id="ALP41834.1"/>
    </source>
</evidence>
<organism evidence="1 2">
    <name type="scientific">Aeromonas schubertii</name>
    <dbReference type="NCBI Taxonomy" id="652"/>
    <lineage>
        <taxon>Bacteria</taxon>
        <taxon>Pseudomonadati</taxon>
        <taxon>Pseudomonadota</taxon>
        <taxon>Gammaproteobacteria</taxon>
        <taxon>Aeromonadales</taxon>
        <taxon>Aeromonadaceae</taxon>
        <taxon>Aeromonas</taxon>
    </lineage>
</organism>
<name>A0A0S2SJH4_9GAMM</name>
<dbReference type="Proteomes" id="UP000058114">
    <property type="component" value="Chromosome"/>
</dbReference>